<accession>A0AAE0C591</accession>
<evidence type="ECO:0000256" key="1">
    <source>
        <dbReference type="ARBA" id="ARBA00004477"/>
    </source>
</evidence>
<protein>
    <recommendedName>
        <fullName evidence="8">Mannosyltransferase</fullName>
        <ecNumber evidence="8">2.4.1.-</ecNumber>
    </recommendedName>
</protein>
<dbReference type="Proteomes" id="UP001190700">
    <property type="component" value="Unassembled WGS sequence"/>
</dbReference>
<dbReference type="AlphaFoldDB" id="A0AAE0C591"/>
<evidence type="ECO:0000256" key="3">
    <source>
        <dbReference type="ARBA" id="ARBA00022679"/>
    </source>
</evidence>
<keyword evidence="2 8" id="KW-0328">Glycosyltransferase</keyword>
<name>A0AAE0C591_9CHLO</name>
<sequence length="711" mass="78323">MRRRRSIGINHAVAESLVTDSKPAPSWQLILTGCLVFRIVNSLAVCTYFNADEYWQALEVAHHLVFGYGHLTWEWKKAIRSYTHPLIFAGLYKLLALTGLDNPLTLSLAPRVLQGIFAAFGDLFLYRLTLGWFSPVEAKWALFCQVAPARALIPHKSPAALQDSAGILMVHIFLRVQVFSWFTFFCNVRTFSNSLEAVLTTAALSYWPLPASWTRASVDSKGIFWGYGSRRSALFLAAAAVVIRPTSLALWIPVGVAELLAGQNRPSFVFLEALPIGLASLGLMTAIDSLFYGRLVFVPWNFIKFNVLEGGASHYGSHPWHWYFTQGYPVITFTLLPVAALGVACAPRRRHLAGLILWALAVYSVIPHKEFRFILPVLPLTMLYAGVGLAHFQGKLAQKEAEDSAREEPLTGNVGRRRGPPFLWVAGGILLTQVPLALYLSMVHQRGTVAVMPLLAQEAASGRVRGGGMMFLTPCHSTPYTSHIHQRVPLDFLDCSPPTPPATWDESDHFFHEPLHFLRRKYGHSKQGAVIPDEDSHTMPPSTTEDGTEPPSTTEAGTEPPSTTEAGTEPPSTTEAGTEPPFTAEAGTMPPSHIIIFDDAELLRQVQPFLDEQEEALTKCDVVVHPRHVVAFDGVYHGVTRDARMNHRRAPLQRCAQDVASMRRSAAVTRNDAVGACKCDPGAPAHRLVGTFIQANLLVYICDAALTIMVD</sequence>
<dbReference type="PANTHER" id="PTHR22760">
    <property type="entry name" value="GLYCOSYLTRANSFERASE"/>
    <property type="match status" value="1"/>
</dbReference>
<organism evidence="10 11">
    <name type="scientific">Cymbomonas tetramitiformis</name>
    <dbReference type="NCBI Taxonomy" id="36881"/>
    <lineage>
        <taxon>Eukaryota</taxon>
        <taxon>Viridiplantae</taxon>
        <taxon>Chlorophyta</taxon>
        <taxon>Pyramimonadophyceae</taxon>
        <taxon>Pyramimonadales</taxon>
        <taxon>Pyramimonadaceae</taxon>
        <taxon>Cymbomonas</taxon>
    </lineage>
</organism>
<keyword evidence="4 8" id="KW-0812">Transmembrane</keyword>
<feature type="transmembrane region" description="Helical" evidence="8">
    <location>
        <begin position="327"/>
        <end position="345"/>
    </location>
</feature>
<dbReference type="GO" id="GO:0006506">
    <property type="term" value="P:GPI anchor biosynthetic process"/>
    <property type="evidence" value="ECO:0007669"/>
    <property type="project" value="TreeGrafter"/>
</dbReference>
<keyword evidence="11" id="KW-1185">Reference proteome</keyword>
<keyword evidence="7 8" id="KW-0472">Membrane</keyword>
<feature type="transmembrane region" description="Helical" evidence="8">
    <location>
        <begin position="352"/>
        <end position="367"/>
    </location>
</feature>
<evidence type="ECO:0000256" key="2">
    <source>
        <dbReference type="ARBA" id="ARBA00022676"/>
    </source>
</evidence>
<evidence type="ECO:0000256" key="6">
    <source>
        <dbReference type="ARBA" id="ARBA00022989"/>
    </source>
</evidence>
<keyword evidence="6 8" id="KW-1133">Transmembrane helix</keyword>
<comment type="similarity">
    <text evidence="8">Belongs to the glycosyltransferase 22 family.</text>
</comment>
<comment type="caution">
    <text evidence="10">The sequence shown here is derived from an EMBL/GenBank/DDBJ whole genome shotgun (WGS) entry which is preliminary data.</text>
</comment>
<feature type="region of interest" description="Disordered" evidence="9">
    <location>
        <begin position="524"/>
        <end position="589"/>
    </location>
</feature>
<evidence type="ECO:0000256" key="4">
    <source>
        <dbReference type="ARBA" id="ARBA00022692"/>
    </source>
</evidence>
<feature type="transmembrane region" description="Helical" evidence="8">
    <location>
        <begin position="373"/>
        <end position="392"/>
    </location>
</feature>
<feature type="transmembrane region" description="Helical" evidence="8">
    <location>
        <begin position="233"/>
        <end position="256"/>
    </location>
</feature>
<dbReference type="GO" id="GO:0005789">
    <property type="term" value="C:endoplasmic reticulum membrane"/>
    <property type="evidence" value="ECO:0007669"/>
    <property type="project" value="UniProtKB-SubCell"/>
</dbReference>
<gene>
    <name evidence="10" type="ORF">CYMTET_42947</name>
</gene>
<dbReference type="EMBL" id="LGRX02028863">
    <property type="protein sequence ID" value="KAK3247557.1"/>
    <property type="molecule type" value="Genomic_DNA"/>
</dbReference>
<dbReference type="InterPro" id="IPR005599">
    <property type="entry name" value="GPI_mannosylTrfase"/>
</dbReference>
<evidence type="ECO:0000256" key="5">
    <source>
        <dbReference type="ARBA" id="ARBA00022824"/>
    </source>
</evidence>
<evidence type="ECO:0000313" key="11">
    <source>
        <dbReference type="Proteomes" id="UP001190700"/>
    </source>
</evidence>
<dbReference type="Pfam" id="PF03901">
    <property type="entry name" value="Glyco_transf_22"/>
    <property type="match status" value="1"/>
</dbReference>
<dbReference type="EC" id="2.4.1.-" evidence="8"/>
<feature type="compositionally biased region" description="Polar residues" evidence="9">
    <location>
        <begin position="539"/>
        <end position="576"/>
    </location>
</feature>
<reference evidence="10 11" key="1">
    <citation type="journal article" date="2015" name="Genome Biol. Evol.">
        <title>Comparative Genomics of a Bacterivorous Green Alga Reveals Evolutionary Causalities and Consequences of Phago-Mixotrophic Mode of Nutrition.</title>
        <authorList>
            <person name="Burns J.A."/>
            <person name="Paasch A."/>
            <person name="Narechania A."/>
            <person name="Kim E."/>
        </authorList>
    </citation>
    <scope>NUCLEOTIDE SEQUENCE [LARGE SCALE GENOMIC DNA]</scope>
    <source>
        <strain evidence="10 11">PLY_AMNH</strain>
    </source>
</reference>
<dbReference type="GO" id="GO:0000026">
    <property type="term" value="F:alpha-1,2-mannosyltransferase activity"/>
    <property type="evidence" value="ECO:0007669"/>
    <property type="project" value="TreeGrafter"/>
</dbReference>
<keyword evidence="3" id="KW-0808">Transferase</keyword>
<proteinExistence type="inferred from homology"/>
<feature type="transmembrane region" description="Helical" evidence="8">
    <location>
        <begin position="422"/>
        <end position="442"/>
    </location>
</feature>
<evidence type="ECO:0000256" key="7">
    <source>
        <dbReference type="ARBA" id="ARBA00023136"/>
    </source>
</evidence>
<dbReference type="PROSITE" id="PS51257">
    <property type="entry name" value="PROKAR_LIPOPROTEIN"/>
    <property type="match status" value="1"/>
</dbReference>
<evidence type="ECO:0000256" key="9">
    <source>
        <dbReference type="SAM" id="MobiDB-lite"/>
    </source>
</evidence>
<comment type="subcellular location">
    <subcellularLocation>
        <location evidence="1 8">Endoplasmic reticulum membrane</location>
        <topology evidence="1 8">Multi-pass membrane protein</topology>
    </subcellularLocation>
</comment>
<evidence type="ECO:0000313" key="10">
    <source>
        <dbReference type="EMBL" id="KAK3247557.1"/>
    </source>
</evidence>
<feature type="transmembrane region" description="Helical" evidence="8">
    <location>
        <begin position="268"/>
        <end position="292"/>
    </location>
</feature>
<keyword evidence="5 8" id="KW-0256">Endoplasmic reticulum</keyword>
<evidence type="ECO:0000256" key="8">
    <source>
        <dbReference type="RuleBase" id="RU363075"/>
    </source>
</evidence>
<dbReference type="PANTHER" id="PTHR22760:SF4">
    <property type="entry name" value="GPI MANNOSYLTRANSFERASE 3"/>
    <property type="match status" value="1"/>
</dbReference>